<dbReference type="AlphaFoldDB" id="N6U989"/>
<organism evidence="2">
    <name type="scientific">Dendroctonus ponderosae</name>
    <name type="common">Mountain pine beetle</name>
    <dbReference type="NCBI Taxonomy" id="77166"/>
    <lineage>
        <taxon>Eukaryota</taxon>
        <taxon>Metazoa</taxon>
        <taxon>Ecdysozoa</taxon>
        <taxon>Arthropoda</taxon>
        <taxon>Hexapoda</taxon>
        <taxon>Insecta</taxon>
        <taxon>Pterygota</taxon>
        <taxon>Neoptera</taxon>
        <taxon>Endopterygota</taxon>
        <taxon>Coleoptera</taxon>
        <taxon>Polyphaga</taxon>
        <taxon>Cucujiformia</taxon>
        <taxon>Curculionidae</taxon>
        <taxon>Scolytinae</taxon>
        <taxon>Dendroctonus</taxon>
    </lineage>
</organism>
<accession>N6U989</accession>
<keyword evidence="4" id="KW-1185">Reference proteome</keyword>
<reference evidence="3" key="2">
    <citation type="submission" date="2024-08" db="UniProtKB">
        <authorList>
            <consortium name="EnsemblMetazoa"/>
        </authorList>
    </citation>
    <scope>IDENTIFICATION</scope>
</reference>
<name>N6U989_DENPD</name>
<protein>
    <recommendedName>
        <fullName evidence="5">MD-2-related lipid-recognition domain-containing protein</fullName>
    </recommendedName>
</protein>
<feature type="chain" id="PRO_5010971988" description="MD-2-related lipid-recognition domain-containing protein" evidence="1">
    <location>
        <begin position="26"/>
        <end position="185"/>
    </location>
</feature>
<evidence type="ECO:0008006" key="5">
    <source>
        <dbReference type="Google" id="ProtNLM"/>
    </source>
</evidence>
<dbReference type="KEGG" id="dpa:109539888"/>
<sequence length="185" mass="20947">MKHTSKLSIFYGLAILALEAPCILAENSQGNIVLTGIEKCEVDGPMPIPWEFELNNADGDGHKKFDAKLDFTAFDFNDQLTYKLTVDRLSEGEWENKSNQEGNLCDVVKKYAMKAWDNMMNIITPRPIAACTAQKEIFVLKDFEITKPELQIPPIFGQLRAILNIYDKNENHVFCASIELEVSDE</sequence>
<feature type="signal peptide" evidence="1">
    <location>
        <begin position="1"/>
        <end position="25"/>
    </location>
</feature>
<feature type="non-terminal residue" evidence="2">
    <location>
        <position position="1"/>
    </location>
</feature>
<evidence type="ECO:0000256" key="1">
    <source>
        <dbReference type="SAM" id="SignalP"/>
    </source>
</evidence>
<proteinExistence type="predicted"/>
<dbReference type="EnsemblMetazoa" id="XM_019907958.1">
    <property type="protein sequence ID" value="XP_019763517.1"/>
    <property type="gene ID" value="LOC109539888"/>
</dbReference>
<evidence type="ECO:0000313" key="2">
    <source>
        <dbReference type="EMBL" id="ENN75152.1"/>
    </source>
</evidence>
<keyword evidence="1" id="KW-0732">Signal</keyword>
<dbReference type="Proteomes" id="UP000019118">
    <property type="component" value="Unassembled WGS sequence"/>
</dbReference>
<gene>
    <name evidence="3" type="primary">109539888</name>
    <name evidence="2" type="ORF">YQE_08265</name>
</gene>
<evidence type="ECO:0000313" key="4">
    <source>
        <dbReference type="Proteomes" id="UP000019118"/>
    </source>
</evidence>
<evidence type="ECO:0000313" key="3">
    <source>
        <dbReference type="EnsemblMetazoa" id="XP_019763517.1"/>
    </source>
</evidence>
<dbReference type="EMBL" id="KB741019">
    <property type="protein sequence ID" value="ENN75152.1"/>
    <property type="molecule type" value="Genomic_DNA"/>
</dbReference>
<dbReference type="OrthoDB" id="6765077at2759"/>
<dbReference type="HOGENOM" id="CLU_1462780_0_0_1"/>
<reference evidence="2 4" key="1">
    <citation type="journal article" date="2013" name="Genome Biol.">
        <title>Draft genome of the mountain pine beetle, Dendroctonus ponderosae Hopkins, a major forest pest.</title>
        <authorList>
            <person name="Keeling C.I."/>
            <person name="Yuen M.M."/>
            <person name="Liao N.Y."/>
            <person name="Docking T.R."/>
            <person name="Chan S.K."/>
            <person name="Taylor G.A."/>
            <person name="Palmquist D.L."/>
            <person name="Jackman S.D."/>
            <person name="Nguyen A."/>
            <person name="Li M."/>
            <person name="Henderson H."/>
            <person name="Janes J.K."/>
            <person name="Zhao Y."/>
            <person name="Pandoh P."/>
            <person name="Moore R."/>
            <person name="Sperling F.A."/>
            <person name="Huber D.P."/>
            <person name="Birol I."/>
            <person name="Jones S.J."/>
            <person name="Bohlmann J."/>
        </authorList>
    </citation>
    <scope>NUCLEOTIDE SEQUENCE</scope>
</reference>